<dbReference type="PANTHER" id="PTHR33606:SF3">
    <property type="entry name" value="PROTEIN YCII"/>
    <property type="match status" value="1"/>
</dbReference>
<dbReference type="InterPro" id="IPR011008">
    <property type="entry name" value="Dimeric_a/b-barrel"/>
</dbReference>
<dbReference type="SUPFAM" id="SSF54909">
    <property type="entry name" value="Dimeric alpha+beta barrel"/>
    <property type="match status" value="1"/>
</dbReference>
<keyword evidence="4" id="KW-1185">Reference proteome</keyword>
<evidence type="ECO:0000259" key="2">
    <source>
        <dbReference type="Pfam" id="PF03795"/>
    </source>
</evidence>
<proteinExistence type="inferred from homology"/>
<comment type="similarity">
    <text evidence="1">Belongs to the YciI family.</text>
</comment>
<dbReference type="STRING" id="549789.NIES30_02145"/>
<evidence type="ECO:0000313" key="4">
    <source>
        <dbReference type="Proteomes" id="UP000185557"/>
    </source>
</evidence>
<dbReference type="InterPro" id="IPR005545">
    <property type="entry name" value="YCII"/>
</dbReference>
<feature type="domain" description="YCII-related" evidence="2">
    <location>
        <begin position="3"/>
        <end position="86"/>
    </location>
</feature>
<name>A0A1U7JB02_9CYAN</name>
<gene>
    <name evidence="3" type="ORF">NIES30_02145</name>
</gene>
<protein>
    <recommendedName>
        <fullName evidence="2">YCII-related domain-containing protein</fullName>
    </recommendedName>
</protein>
<dbReference type="Proteomes" id="UP000185557">
    <property type="component" value="Unassembled WGS sequence"/>
</dbReference>
<dbReference type="RefSeq" id="WP_073606719.1">
    <property type="nucleotide sequence ID" value="NZ_MRCG01000001.1"/>
</dbReference>
<sequence>MAKYVMWGSYCEDVLEKRVPFRAAHLQGLQQQKDDGLLVALGPTTDNTKVFGIYEADNEAAVRQLVEGDPYWKNGVWTEYEVYAWNQVF</sequence>
<dbReference type="PANTHER" id="PTHR33606">
    <property type="entry name" value="PROTEIN YCII"/>
    <property type="match status" value="1"/>
</dbReference>
<dbReference type="AlphaFoldDB" id="A0A1U7JB02"/>
<dbReference type="Pfam" id="PF03795">
    <property type="entry name" value="YCII"/>
    <property type="match status" value="1"/>
</dbReference>
<dbReference type="Gene3D" id="3.30.70.1060">
    <property type="entry name" value="Dimeric alpha+beta barrel"/>
    <property type="match status" value="1"/>
</dbReference>
<comment type="caution">
    <text evidence="3">The sequence shown here is derived from an EMBL/GenBank/DDBJ whole genome shotgun (WGS) entry which is preliminary data.</text>
</comment>
<reference evidence="3 4" key="1">
    <citation type="submission" date="2016-11" db="EMBL/GenBank/DDBJ databases">
        <title>Draft Genome Sequences of Nine Cyanobacterial Strains from Diverse Habitats.</title>
        <authorList>
            <person name="Zhu T."/>
            <person name="Hou S."/>
            <person name="Lu X."/>
            <person name="Hess W.R."/>
        </authorList>
    </citation>
    <scope>NUCLEOTIDE SEQUENCE [LARGE SCALE GENOMIC DNA]</scope>
    <source>
        <strain evidence="3 4">NIES-30</strain>
    </source>
</reference>
<evidence type="ECO:0000313" key="3">
    <source>
        <dbReference type="EMBL" id="OKH50906.1"/>
    </source>
</evidence>
<accession>A0A1U7JB02</accession>
<dbReference type="EMBL" id="MRCG01000001">
    <property type="protein sequence ID" value="OKH50906.1"/>
    <property type="molecule type" value="Genomic_DNA"/>
</dbReference>
<dbReference type="NCBIfam" id="NF009506">
    <property type="entry name" value="PRK12864.1"/>
    <property type="match status" value="1"/>
</dbReference>
<organism evidence="3 4">
    <name type="scientific">Phormidium tenue NIES-30</name>
    <dbReference type="NCBI Taxonomy" id="549789"/>
    <lineage>
        <taxon>Bacteria</taxon>
        <taxon>Bacillati</taxon>
        <taxon>Cyanobacteriota</taxon>
        <taxon>Cyanophyceae</taxon>
        <taxon>Oscillatoriophycideae</taxon>
        <taxon>Oscillatoriales</taxon>
        <taxon>Oscillatoriaceae</taxon>
        <taxon>Phormidium</taxon>
    </lineage>
</organism>
<dbReference type="InterPro" id="IPR051807">
    <property type="entry name" value="Sec-metab_biosynth-assoc"/>
</dbReference>
<evidence type="ECO:0000256" key="1">
    <source>
        <dbReference type="ARBA" id="ARBA00007689"/>
    </source>
</evidence>
<dbReference type="OrthoDB" id="461832at2"/>